<dbReference type="AlphaFoldDB" id="A0A7C5RU90"/>
<dbReference type="GO" id="GO:0004622">
    <property type="term" value="F:phosphatidylcholine lysophospholipase activity"/>
    <property type="evidence" value="ECO:0007669"/>
    <property type="project" value="TreeGrafter"/>
</dbReference>
<gene>
    <name evidence="2" type="ORF">ENM21_08510</name>
</gene>
<evidence type="ECO:0000259" key="1">
    <source>
        <dbReference type="Pfam" id="PF13472"/>
    </source>
</evidence>
<dbReference type="PANTHER" id="PTHR30383">
    <property type="entry name" value="THIOESTERASE 1/PROTEASE 1/LYSOPHOSPHOLIPASE L1"/>
    <property type="match status" value="1"/>
</dbReference>
<organism evidence="2">
    <name type="scientific">Thermomicrobium roseum</name>
    <dbReference type="NCBI Taxonomy" id="500"/>
    <lineage>
        <taxon>Bacteria</taxon>
        <taxon>Pseudomonadati</taxon>
        <taxon>Thermomicrobiota</taxon>
        <taxon>Thermomicrobia</taxon>
        <taxon>Thermomicrobiales</taxon>
        <taxon>Thermomicrobiaceae</taxon>
        <taxon>Thermomicrobium</taxon>
    </lineage>
</organism>
<accession>A0A7C5RU90</accession>
<protein>
    <submittedName>
        <fullName evidence="2">Lipolytic protein G-D-S-L</fullName>
    </submittedName>
</protein>
<dbReference type="InterPro" id="IPR013783">
    <property type="entry name" value="Ig-like_fold"/>
</dbReference>
<dbReference type="PANTHER" id="PTHR30383:SF5">
    <property type="entry name" value="SGNH HYDROLASE-TYPE ESTERASE DOMAIN-CONTAINING PROTEIN"/>
    <property type="match status" value="1"/>
</dbReference>
<evidence type="ECO:0000313" key="2">
    <source>
        <dbReference type="EMBL" id="HHM97230.1"/>
    </source>
</evidence>
<dbReference type="InterPro" id="IPR036514">
    <property type="entry name" value="SGNH_hydro_sf"/>
</dbReference>
<dbReference type="Pfam" id="PF17957">
    <property type="entry name" value="Big_7"/>
    <property type="match status" value="1"/>
</dbReference>
<dbReference type="Gene3D" id="3.40.50.1110">
    <property type="entry name" value="SGNH hydrolase"/>
    <property type="match status" value="1"/>
</dbReference>
<dbReference type="Gene3D" id="2.60.40.10">
    <property type="entry name" value="Immunoglobulins"/>
    <property type="match status" value="1"/>
</dbReference>
<feature type="domain" description="SGNH hydrolase-type esterase" evidence="1">
    <location>
        <begin position="35"/>
        <end position="229"/>
    </location>
</feature>
<proteinExistence type="predicted"/>
<dbReference type="CDD" id="cd00229">
    <property type="entry name" value="SGNH_hydrolase"/>
    <property type="match status" value="1"/>
</dbReference>
<name>A0A7C5RU90_THERO</name>
<dbReference type="EMBL" id="DRWX01000390">
    <property type="protein sequence ID" value="HHM97230.1"/>
    <property type="molecule type" value="Genomic_DNA"/>
</dbReference>
<dbReference type="InterPro" id="IPR051532">
    <property type="entry name" value="Ester_Hydrolysis_Enzymes"/>
</dbReference>
<dbReference type="InterPro" id="IPR013830">
    <property type="entry name" value="SGNH_hydro"/>
</dbReference>
<reference evidence="2" key="1">
    <citation type="journal article" date="2020" name="mSystems">
        <title>Genome- and Community-Level Interaction Insights into Carbon Utilization and Element Cycling Functions of Hydrothermarchaeota in Hydrothermal Sediment.</title>
        <authorList>
            <person name="Zhou Z."/>
            <person name="Liu Y."/>
            <person name="Xu W."/>
            <person name="Pan J."/>
            <person name="Luo Z.H."/>
            <person name="Li M."/>
        </authorList>
    </citation>
    <scope>NUCLEOTIDE SEQUENCE [LARGE SCALE GENOMIC DNA]</scope>
    <source>
        <strain evidence="2">SpSt-1065</strain>
    </source>
</reference>
<dbReference type="Pfam" id="PF13472">
    <property type="entry name" value="Lipase_GDSL_2"/>
    <property type="match status" value="1"/>
</dbReference>
<dbReference type="SUPFAM" id="SSF52266">
    <property type="entry name" value="SGNH hydrolase"/>
    <property type="match status" value="1"/>
</dbReference>
<comment type="caution">
    <text evidence="2">The sequence shown here is derived from an EMBL/GenBank/DDBJ whole genome shotgun (WGS) entry which is preliminary data.</text>
</comment>
<sequence length="339" mass="37407">MRQRSLVVTLVVTALLVLGVPFSRSIAAPPAVCLAVGDSLAAGIGSTLPRERSAAAILCQWSGEFFGERTELVSTAVPGERTSFFLTEGQLDRLRETVEAAQRRGSTIRFVLVSLGGNDLLALQNANESERDRAFAEFQTNIGEALAAIRRTVGEVPLLVLTLYDPTEGDPGAERSESWWVARFNSELRTQASAVGASVVDLESLFRGHSAEWTWWPVDVHPTNEGYEAIARAAWKALGWDQEAPQIRIERPRDGEQVDRRYLTVRARVTDAGGVERVSLWVDGQEVGTLDPLSERDEWITLWETPWPMAGPPITLEVRAEDRAGNEGRAAVRLERFSE</sequence>